<protein>
    <recommendedName>
        <fullName evidence="1">VWFA domain-containing protein</fullName>
    </recommendedName>
</protein>
<dbReference type="PANTHER" id="PTHR22588:SF3">
    <property type="entry name" value="VWFA DOMAIN-CONTAINING PROTEIN"/>
    <property type="match status" value="1"/>
</dbReference>
<dbReference type="Proteomes" id="UP001432027">
    <property type="component" value="Unassembled WGS sequence"/>
</dbReference>
<sequence length="203" mass="22508">GCILDVMFIMDASGSVGQTFDKEKELAKNILRRFRIGLKNAKVSIVKFASESKVRVIHSFAANQTEREVFDAFDSVVHSSGTTAIHAALSTAASEFAEHARKNVATQVALIFSDGYGEKELEREAEMLREQAQYVYAVAIEHKHPINYKELVAITGEEERVFTDSNIEELEKLVVQHSRGCKEIHELESADSAEVGAGPLRLL</sequence>
<dbReference type="Gene3D" id="3.40.50.410">
    <property type="entry name" value="von Willebrand factor, type A domain"/>
    <property type="match status" value="1"/>
</dbReference>
<dbReference type="InterPro" id="IPR052229">
    <property type="entry name" value="Collagen-VI/PIF"/>
</dbReference>
<evidence type="ECO:0000313" key="3">
    <source>
        <dbReference type="Proteomes" id="UP001432027"/>
    </source>
</evidence>
<dbReference type="PANTHER" id="PTHR22588">
    <property type="entry name" value="VWFA DOMAIN-CONTAINING PROTEIN"/>
    <property type="match status" value="1"/>
</dbReference>
<feature type="domain" description="VWFA" evidence="1">
    <location>
        <begin position="5"/>
        <end position="178"/>
    </location>
</feature>
<dbReference type="PRINTS" id="PR00453">
    <property type="entry name" value="VWFADOMAIN"/>
</dbReference>
<gene>
    <name evidence="2" type="ORF">PENTCL1PPCAC_23694</name>
</gene>
<comment type="caution">
    <text evidence="2">The sequence shown here is derived from an EMBL/GenBank/DDBJ whole genome shotgun (WGS) entry which is preliminary data.</text>
</comment>
<reference evidence="2" key="1">
    <citation type="submission" date="2023-10" db="EMBL/GenBank/DDBJ databases">
        <title>Genome assembly of Pristionchus species.</title>
        <authorList>
            <person name="Yoshida K."/>
            <person name="Sommer R.J."/>
        </authorList>
    </citation>
    <scope>NUCLEOTIDE SEQUENCE</scope>
    <source>
        <strain evidence="2">RS0144</strain>
    </source>
</reference>
<keyword evidence="3" id="KW-1185">Reference proteome</keyword>
<dbReference type="AlphaFoldDB" id="A0AAV5U3V0"/>
<accession>A0AAV5U3V0</accession>
<feature type="non-terminal residue" evidence="2">
    <location>
        <position position="1"/>
    </location>
</feature>
<dbReference type="InterPro" id="IPR036465">
    <property type="entry name" value="vWFA_dom_sf"/>
</dbReference>
<dbReference type="EMBL" id="BTSX01000005">
    <property type="protein sequence ID" value="GMT01520.1"/>
    <property type="molecule type" value="Genomic_DNA"/>
</dbReference>
<organism evidence="2 3">
    <name type="scientific">Pristionchus entomophagus</name>
    <dbReference type="NCBI Taxonomy" id="358040"/>
    <lineage>
        <taxon>Eukaryota</taxon>
        <taxon>Metazoa</taxon>
        <taxon>Ecdysozoa</taxon>
        <taxon>Nematoda</taxon>
        <taxon>Chromadorea</taxon>
        <taxon>Rhabditida</taxon>
        <taxon>Rhabditina</taxon>
        <taxon>Diplogasteromorpha</taxon>
        <taxon>Diplogasteroidea</taxon>
        <taxon>Neodiplogasteridae</taxon>
        <taxon>Pristionchus</taxon>
    </lineage>
</organism>
<dbReference type="PROSITE" id="PS50234">
    <property type="entry name" value="VWFA"/>
    <property type="match status" value="1"/>
</dbReference>
<evidence type="ECO:0000313" key="2">
    <source>
        <dbReference type="EMBL" id="GMT01520.1"/>
    </source>
</evidence>
<dbReference type="Pfam" id="PF00092">
    <property type="entry name" value="VWA"/>
    <property type="match status" value="1"/>
</dbReference>
<dbReference type="SUPFAM" id="SSF53300">
    <property type="entry name" value="vWA-like"/>
    <property type="match status" value="1"/>
</dbReference>
<proteinExistence type="predicted"/>
<dbReference type="InterPro" id="IPR002035">
    <property type="entry name" value="VWF_A"/>
</dbReference>
<evidence type="ECO:0000259" key="1">
    <source>
        <dbReference type="PROSITE" id="PS50234"/>
    </source>
</evidence>
<name>A0AAV5U3V0_9BILA</name>
<dbReference type="SMART" id="SM00327">
    <property type="entry name" value="VWA"/>
    <property type="match status" value="1"/>
</dbReference>